<reference evidence="1" key="1">
    <citation type="submission" date="2023-02" db="EMBL/GenBank/DDBJ databases">
        <authorList>
            <person name="Palmer J.M."/>
        </authorList>
    </citation>
    <scope>NUCLEOTIDE SEQUENCE</scope>
    <source>
        <strain evidence="1">FW57</strain>
    </source>
</reference>
<evidence type="ECO:0000313" key="1">
    <source>
        <dbReference type="EMBL" id="KAG7287010.1"/>
    </source>
</evidence>
<organism evidence="1 2">
    <name type="scientific">Staphylotrichum longicolle</name>
    <dbReference type="NCBI Taxonomy" id="669026"/>
    <lineage>
        <taxon>Eukaryota</taxon>
        <taxon>Fungi</taxon>
        <taxon>Dikarya</taxon>
        <taxon>Ascomycota</taxon>
        <taxon>Pezizomycotina</taxon>
        <taxon>Sordariomycetes</taxon>
        <taxon>Sordariomycetidae</taxon>
        <taxon>Sordariales</taxon>
        <taxon>Chaetomiaceae</taxon>
        <taxon>Staphylotrichum</taxon>
    </lineage>
</organism>
<dbReference type="InterPro" id="IPR029063">
    <property type="entry name" value="SAM-dependent_MTases_sf"/>
</dbReference>
<dbReference type="Proteomes" id="UP001197093">
    <property type="component" value="Unassembled WGS sequence"/>
</dbReference>
<sequence>MADVNFVQVWELSGCKLQMLLVTIQDWNVRVSLFPANFIRIAASQGGKVHGSGTMKALEGLIDGHREARMVQSDVFRKGVRAECLDPEDNAELLSLSETVRGACDELAKGGAT</sequence>
<name>A0AAD4HY45_9PEZI</name>
<protein>
    <submittedName>
        <fullName evidence="1">Uncharacterized protein</fullName>
    </submittedName>
</protein>
<dbReference type="AlphaFoldDB" id="A0AAD4HY45"/>
<comment type="caution">
    <text evidence="1">The sequence shown here is derived from an EMBL/GenBank/DDBJ whole genome shotgun (WGS) entry which is preliminary data.</text>
</comment>
<dbReference type="Gene3D" id="3.40.50.150">
    <property type="entry name" value="Vaccinia Virus protein VP39"/>
    <property type="match status" value="1"/>
</dbReference>
<gene>
    <name evidence="1" type="ORF">NEMBOFW57_006510</name>
</gene>
<keyword evidence="2" id="KW-1185">Reference proteome</keyword>
<evidence type="ECO:0000313" key="2">
    <source>
        <dbReference type="Proteomes" id="UP001197093"/>
    </source>
</evidence>
<accession>A0AAD4HY45</accession>
<proteinExistence type="predicted"/>
<dbReference type="EMBL" id="JAHCVI010000003">
    <property type="protein sequence ID" value="KAG7287010.1"/>
    <property type="molecule type" value="Genomic_DNA"/>
</dbReference>